<dbReference type="Proteomes" id="UP000003070">
    <property type="component" value="Unassembled WGS sequence"/>
</dbReference>
<protein>
    <submittedName>
        <fullName evidence="1">Uncharacterized protein</fullName>
    </submittedName>
</protein>
<accession>E3CAR2</accession>
<gene>
    <name evidence="1" type="ORF">HMPREF9265_0932</name>
</gene>
<dbReference type="OrthoDB" id="9780552at2"/>
<evidence type="ECO:0000313" key="1">
    <source>
        <dbReference type="EMBL" id="EFQ52189.1"/>
    </source>
</evidence>
<sequence length="163" mass="18233">MADNQDTIKPIPPSDDGKYYQQIIQFRTDPTTGFYALSCSTDNGLHYEDVITSDGFKFSEKAARKFWPFLKSFVNGISLTQDNKKPSEYPDGFCREVKPLTALGIDLNLANGYGFVDTKTVSIDGTTYARQTCEVVNSEVPTTLVRNGTGDTWFSWRTVQLTS</sequence>
<comment type="caution">
    <text evidence="1">The sequence shown here is derived from an EMBL/GenBank/DDBJ whole genome shotgun (WGS) entry which is preliminary data.</text>
</comment>
<organism evidence="1 2">
    <name type="scientific">Limosilactobacillus oris PB013-T2-3</name>
    <dbReference type="NCBI Taxonomy" id="908339"/>
    <lineage>
        <taxon>Bacteria</taxon>
        <taxon>Bacillati</taxon>
        <taxon>Bacillota</taxon>
        <taxon>Bacilli</taxon>
        <taxon>Lactobacillales</taxon>
        <taxon>Lactobacillaceae</taxon>
        <taxon>Limosilactobacillus</taxon>
    </lineage>
</organism>
<proteinExistence type="predicted"/>
<dbReference type="RefSeq" id="WP_003714721.1">
    <property type="nucleotide sequence ID" value="NZ_AEKL01000087.1"/>
</dbReference>
<name>E3CAR2_9LACO</name>
<evidence type="ECO:0000313" key="2">
    <source>
        <dbReference type="Proteomes" id="UP000003070"/>
    </source>
</evidence>
<reference evidence="1 2" key="1">
    <citation type="submission" date="2010-10" db="EMBL/GenBank/DDBJ databases">
        <authorList>
            <person name="Durkin A.S."/>
            <person name="Madupu R."/>
            <person name="Torralba M."/>
            <person name="Gillis M."/>
            <person name="Methe B."/>
            <person name="Sutton G."/>
            <person name="Nelson K.E."/>
        </authorList>
    </citation>
    <scope>NUCLEOTIDE SEQUENCE [LARGE SCALE GENOMIC DNA]</scope>
    <source>
        <strain evidence="1 2">PB013-T2-3</strain>
    </source>
</reference>
<dbReference type="EMBL" id="AEKL01000087">
    <property type="protein sequence ID" value="EFQ52189.1"/>
    <property type="molecule type" value="Genomic_DNA"/>
</dbReference>
<dbReference type="AlphaFoldDB" id="E3CAR2"/>